<feature type="domain" description="SGNH hydrolase-type esterase" evidence="2">
    <location>
        <begin position="162"/>
        <end position="342"/>
    </location>
</feature>
<organism evidence="3 4">
    <name type="scientific">Pectobacterium polaris</name>
    <dbReference type="NCBI Taxonomy" id="2042057"/>
    <lineage>
        <taxon>Bacteria</taxon>
        <taxon>Pseudomonadati</taxon>
        <taxon>Pseudomonadota</taxon>
        <taxon>Gammaproteobacteria</taxon>
        <taxon>Enterobacterales</taxon>
        <taxon>Pectobacteriaceae</taxon>
        <taxon>Pectobacterium</taxon>
    </lineage>
</organism>
<dbReference type="Proteomes" id="UP000696310">
    <property type="component" value="Unassembled WGS sequence"/>
</dbReference>
<dbReference type="InterPro" id="IPR036514">
    <property type="entry name" value="SGNH_hydro_sf"/>
</dbReference>
<keyword evidence="1" id="KW-0732">Signal</keyword>
<dbReference type="Pfam" id="PF13472">
    <property type="entry name" value="Lipase_GDSL_2"/>
    <property type="match status" value="1"/>
</dbReference>
<proteinExistence type="predicted"/>
<dbReference type="InterPro" id="IPR013830">
    <property type="entry name" value="SGNH_hydro"/>
</dbReference>
<reference evidence="3" key="1">
    <citation type="journal article" date="2021" name="bioRxiv">
        <title>Identification of Pectobacterium species isolated from the soft rot of tetecho (Neobuxbaumia tetetzo), a columnar cactus, and associated metagenomics.</title>
        <authorList>
            <person name="Vargas-Peralta D."/>
            <person name="Narvaez-Barragan D.A."/>
            <person name="de Sandozequi A."/>
            <person name="Romero-Gutierrez M.F."/>
            <person name="Segovia L."/>
            <person name="Martinez-Anaya C."/>
            <person name="Alcaraz L.D."/>
            <person name="de la Torre Almaraz R."/>
        </authorList>
    </citation>
    <scope>NUCLEOTIDE SEQUENCE</scope>
    <source>
        <strain evidence="3">A3</strain>
    </source>
</reference>
<keyword evidence="3" id="KW-0378">Hydrolase</keyword>
<evidence type="ECO:0000259" key="2">
    <source>
        <dbReference type="Pfam" id="PF13472"/>
    </source>
</evidence>
<evidence type="ECO:0000313" key="4">
    <source>
        <dbReference type="Proteomes" id="UP000696310"/>
    </source>
</evidence>
<sequence>MKRRNFVKGLLGSASLLSAGAAISSDKLNENKVPNISNVMIMGIEDAKSHPNFNENDRVLLSETGYLYEYSNSRFLISDQPLTEIKFDDEINILVNSGGMLRFFDYDKARTKSTENISRVAGKIKDRNSSISIDCFGDSITFGQALEKSEGAINKIGSATNFGDSSTHQHWQFERNYPLVMESVLKSFFNQEIHVNNYGYSGDRSWTGYLRHRESGNSDLAIIMYGINDCVYASYNGTDPKSISTSAIDSVEEYSRSIRRFILKQIIKGKACVIIGNSPFASLVGYDGTDLSSVKLARAYNASCRAVADELGCIYIDTISEFFAQYGYKEITQEFTHLNESGISILANKLISAILSVEKVTKVSHGSIVVLNPSIFPIISKENVVALPNKTSKTPIGTTDNQKTTINVTENGVLIPFYTECPDLVLFVNGQCSKPGAEFLISLDGSSVQSDYQYQRKNVNGKPASMKLISKSTLFNRENCLISDQHSACLTISSPGWHYLEIRKKSGSGYVLIDSLVFEALGNVLQSDVFGCTANITYTTNSASQVLNISSVDNIDDGIFSFSFDSDMQNANYSVNVDALSEHHANISRVYDKTLSGFKVSFMQAASSRQGMNFVFYNPKSFSISVIGGK</sequence>
<gene>
    <name evidence="3" type="ORF">IM880_13175</name>
</gene>
<comment type="caution">
    <text evidence="3">The sequence shown here is derived from an EMBL/GenBank/DDBJ whole genome shotgun (WGS) entry which is preliminary data.</text>
</comment>
<dbReference type="EMBL" id="JAESHX010000060">
    <property type="protein sequence ID" value="MBW5893164.1"/>
    <property type="molecule type" value="Genomic_DNA"/>
</dbReference>
<feature type="chain" id="PRO_5043644090" evidence="1">
    <location>
        <begin position="25"/>
        <end position="630"/>
    </location>
</feature>
<feature type="signal peptide" evidence="1">
    <location>
        <begin position="1"/>
        <end position="24"/>
    </location>
</feature>
<dbReference type="SUPFAM" id="SSF52266">
    <property type="entry name" value="SGNH hydrolase"/>
    <property type="match status" value="1"/>
</dbReference>
<dbReference type="AlphaFoldDB" id="A0AAW4P1K8"/>
<evidence type="ECO:0000313" key="3">
    <source>
        <dbReference type="EMBL" id="MBW5893164.1"/>
    </source>
</evidence>
<name>A0AAW4P1K8_9GAMM</name>
<dbReference type="GO" id="GO:0016788">
    <property type="term" value="F:hydrolase activity, acting on ester bonds"/>
    <property type="evidence" value="ECO:0007669"/>
    <property type="project" value="UniProtKB-ARBA"/>
</dbReference>
<evidence type="ECO:0000256" key="1">
    <source>
        <dbReference type="SAM" id="SignalP"/>
    </source>
</evidence>
<dbReference type="Gene3D" id="3.40.50.1110">
    <property type="entry name" value="SGNH hydrolase"/>
    <property type="match status" value="1"/>
</dbReference>
<accession>A0AAW4P1K8</accession>
<dbReference type="RefSeq" id="WP_219679983.1">
    <property type="nucleotide sequence ID" value="NZ_JAESHX010000060.1"/>
</dbReference>
<reference evidence="3" key="2">
    <citation type="submission" date="2021-01" db="EMBL/GenBank/DDBJ databases">
        <authorList>
            <person name="Vargas Peralta D."/>
        </authorList>
    </citation>
    <scope>NUCLEOTIDE SEQUENCE</scope>
    <source>
        <strain evidence="3">A3</strain>
    </source>
</reference>
<protein>
    <submittedName>
        <fullName evidence="3">SGNH/GDSL hydrolase family protein</fullName>
    </submittedName>
</protein>